<dbReference type="PANTHER" id="PTHR43022">
    <property type="entry name" value="PROTEIN SMF"/>
    <property type="match status" value="1"/>
</dbReference>
<organism evidence="4 6">
    <name type="scientific">[Ruminococcus] torques</name>
    <dbReference type="NCBI Taxonomy" id="33039"/>
    <lineage>
        <taxon>Bacteria</taxon>
        <taxon>Bacillati</taxon>
        <taxon>Bacillota</taxon>
        <taxon>Clostridia</taxon>
        <taxon>Lachnospirales</taxon>
        <taxon>Lachnospiraceae</taxon>
        <taxon>Mediterraneibacter</taxon>
    </lineage>
</organism>
<evidence type="ECO:0000313" key="6">
    <source>
        <dbReference type="Proteomes" id="UP000095787"/>
    </source>
</evidence>
<dbReference type="GeneID" id="97328274"/>
<dbReference type="Gene3D" id="1.10.10.10">
    <property type="entry name" value="Winged helix-like DNA-binding domain superfamily/Winged helix DNA-binding domain"/>
    <property type="match status" value="1"/>
</dbReference>
<dbReference type="RefSeq" id="WP_004847175.1">
    <property type="nucleotide sequence ID" value="NZ_AP028249.1"/>
</dbReference>
<comment type="similarity">
    <text evidence="1">Belongs to the DprA/Smf family.</text>
</comment>
<dbReference type="EMBL" id="CYZO01000035">
    <property type="protein sequence ID" value="CUO35091.1"/>
    <property type="molecule type" value="Genomic_DNA"/>
</dbReference>
<gene>
    <name evidence="4" type="primary">smf</name>
    <name evidence="5" type="synonym">dprA</name>
    <name evidence="5" type="ORF">EAI93_13700</name>
    <name evidence="4" type="ORF">ERS852456_02315</name>
</gene>
<dbReference type="Proteomes" id="UP000095787">
    <property type="component" value="Unassembled WGS sequence"/>
</dbReference>
<dbReference type="NCBIfam" id="TIGR00732">
    <property type="entry name" value="dprA"/>
    <property type="match status" value="1"/>
</dbReference>
<evidence type="ECO:0000313" key="4">
    <source>
        <dbReference type="EMBL" id="CUO35091.1"/>
    </source>
</evidence>
<dbReference type="InterPro" id="IPR041614">
    <property type="entry name" value="DprA_WH"/>
</dbReference>
<evidence type="ECO:0000313" key="5">
    <source>
        <dbReference type="EMBL" id="RYS76005.1"/>
    </source>
</evidence>
<accession>A0A174EBN7</accession>
<dbReference type="InterPro" id="IPR036388">
    <property type="entry name" value="WH-like_DNA-bd_sf"/>
</dbReference>
<evidence type="ECO:0000259" key="2">
    <source>
        <dbReference type="Pfam" id="PF02481"/>
    </source>
</evidence>
<dbReference type="Pfam" id="PF02481">
    <property type="entry name" value="DNA_processg_A"/>
    <property type="match status" value="1"/>
</dbReference>
<dbReference type="Gene3D" id="3.40.50.450">
    <property type="match status" value="1"/>
</dbReference>
<dbReference type="SUPFAM" id="SSF102405">
    <property type="entry name" value="MCP/YpsA-like"/>
    <property type="match status" value="1"/>
</dbReference>
<dbReference type="InterPro" id="IPR057666">
    <property type="entry name" value="DrpA_SLOG"/>
</dbReference>
<dbReference type="GO" id="GO:0009294">
    <property type="term" value="P:DNA-mediated transformation"/>
    <property type="evidence" value="ECO:0007669"/>
    <property type="project" value="InterPro"/>
</dbReference>
<dbReference type="EMBL" id="RCYR01000055">
    <property type="protein sequence ID" value="RYS76005.1"/>
    <property type="molecule type" value="Genomic_DNA"/>
</dbReference>
<protein>
    <submittedName>
        <fullName evidence="4 5">DNA-protecting protein DprA</fullName>
    </submittedName>
</protein>
<evidence type="ECO:0000259" key="3">
    <source>
        <dbReference type="Pfam" id="PF17782"/>
    </source>
</evidence>
<dbReference type="PANTHER" id="PTHR43022:SF1">
    <property type="entry name" value="PROTEIN SMF"/>
    <property type="match status" value="1"/>
</dbReference>
<dbReference type="AlphaFoldDB" id="A0A174EBN7"/>
<reference evidence="5 7" key="2">
    <citation type="journal article" date="2019" name="Science, e1252229">
        <title>Invertible promoters mediate bacterial phase variation, antibiotic resistance, and host adaptation in the gut.</title>
        <authorList>
            <person name="Jiang X."/>
            <person name="Hall A.B."/>
            <person name="Arthur T.D."/>
            <person name="Plichta D.R."/>
            <person name="Covington C.T."/>
            <person name="Poyet M."/>
            <person name="Crothers J."/>
            <person name="Moses P.L."/>
            <person name="Tolonen A.C."/>
            <person name="Vlamakis H."/>
            <person name="Alm E.J."/>
            <person name="Xavier R.J."/>
        </authorList>
    </citation>
    <scope>NUCLEOTIDE SEQUENCE [LARGE SCALE GENOMIC DNA]</scope>
    <source>
        <strain evidence="5">Aa_0143</strain>
        <strain evidence="7">aa_0143</strain>
    </source>
</reference>
<reference evidence="4 6" key="1">
    <citation type="submission" date="2015-09" db="EMBL/GenBank/DDBJ databases">
        <authorList>
            <consortium name="Pathogen Informatics"/>
        </authorList>
    </citation>
    <scope>NUCLEOTIDE SEQUENCE [LARGE SCALE GENOMIC DNA]</scope>
    <source>
        <strain evidence="4 6">2789STDY5834841</strain>
    </source>
</reference>
<dbReference type="Pfam" id="PF17782">
    <property type="entry name" value="WHD_DprA"/>
    <property type="match status" value="1"/>
</dbReference>
<sequence>MKYEYWFAKIQGINLRKKIRLRQCMKTAEAIYYIEETQLKKIEFLNESEQDKILKAKRQDPEKEYESLCEKGIRFIPHFTDEYPEKLKRISDYPYALYVKGSLPDKAAKKAALVGARRCTPYGEKYAVDFGKVLAEHGVQIISGMARGVDGMGHRGALLGNGKTFAVLGCGVDVCYPREHIGLYVDILEQGGGIISEMPPGTPPFPQNFPARNRIISGLSDVVLVMEAGEKSGSLITVDLALEQGREVYALPGPVNSRMSIGCNELIRQGAGILLSPEMFLEELGLSGKKTEKEGKNKKMLETQEELLYSCLGLYPKSVEEILKETKLEVRQVMEILVSLELRGYIREISKNHYIIV</sequence>
<proteinExistence type="inferred from homology"/>
<name>A0A174EBN7_9FIRM</name>
<evidence type="ECO:0000256" key="1">
    <source>
        <dbReference type="ARBA" id="ARBA00006525"/>
    </source>
</evidence>
<dbReference type="InterPro" id="IPR003488">
    <property type="entry name" value="DprA"/>
</dbReference>
<evidence type="ECO:0000313" key="7">
    <source>
        <dbReference type="Proteomes" id="UP000292665"/>
    </source>
</evidence>
<feature type="domain" description="DprA winged helix" evidence="3">
    <location>
        <begin position="301"/>
        <end position="347"/>
    </location>
</feature>
<dbReference type="Proteomes" id="UP000292665">
    <property type="component" value="Unassembled WGS sequence"/>
</dbReference>
<feature type="domain" description="Smf/DprA SLOG" evidence="2">
    <location>
        <begin position="75"/>
        <end position="284"/>
    </location>
</feature>